<evidence type="ECO:0000313" key="2">
    <source>
        <dbReference type="EMBL" id="GBP75076.1"/>
    </source>
</evidence>
<gene>
    <name evidence="2" type="ORF">EVAR_48757_1</name>
</gene>
<dbReference type="Proteomes" id="UP000299102">
    <property type="component" value="Unassembled WGS sequence"/>
</dbReference>
<proteinExistence type="predicted"/>
<sequence>MILASVFPCAPARCGGRGVSLGTPLQLYRRSMSEARFKPSDLSWRKGEHAGDQLTRSGRPDNGVAGPFRRALPRGRRLQNSALRRCNTMVGARMTSSGACGTRMHYNCIRR</sequence>
<feature type="region of interest" description="Disordered" evidence="1">
    <location>
        <begin position="39"/>
        <end position="69"/>
    </location>
</feature>
<comment type="caution">
    <text evidence="2">The sequence shown here is derived from an EMBL/GenBank/DDBJ whole genome shotgun (WGS) entry which is preliminary data.</text>
</comment>
<keyword evidence="3" id="KW-1185">Reference proteome</keyword>
<evidence type="ECO:0000313" key="3">
    <source>
        <dbReference type="Proteomes" id="UP000299102"/>
    </source>
</evidence>
<feature type="compositionally biased region" description="Basic and acidic residues" evidence="1">
    <location>
        <begin position="39"/>
        <end position="51"/>
    </location>
</feature>
<dbReference type="AlphaFoldDB" id="A0A4C1YFZ7"/>
<dbReference type="EMBL" id="BGZK01001234">
    <property type="protein sequence ID" value="GBP75076.1"/>
    <property type="molecule type" value="Genomic_DNA"/>
</dbReference>
<accession>A0A4C1YFZ7</accession>
<name>A0A4C1YFZ7_EUMVA</name>
<protein>
    <submittedName>
        <fullName evidence="2">Uncharacterized protein</fullName>
    </submittedName>
</protein>
<reference evidence="2 3" key="1">
    <citation type="journal article" date="2019" name="Commun. Biol.">
        <title>The bagworm genome reveals a unique fibroin gene that provides high tensile strength.</title>
        <authorList>
            <person name="Kono N."/>
            <person name="Nakamura H."/>
            <person name="Ohtoshi R."/>
            <person name="Tomita M."/>
            <person name="Numata K."/>
            <person name="Arakawa K."/>
        </authorList>
    </citation>
    <scope>NUCLEOTIDE SEQUENCE [LARGE SCALE GENOMIC DNA]</scope>
</reference>
<evidence type="ECO:0000256" key="1">
    <source>
        <dbReference type="SAM" id="MobiDB-lite"/>
    </source>
</evidence>
<organism evidence="2 3">
    <name type="scientific">Eumeta variegata</name>
    <name type="common">Bagworm moth</name>
    <name type="synonym">Eumeta japonica</name>
    <dbReference type="NCBI Taxonomy" id="151549"/>
    <lineage>
        <taxon>Eukaryota</taxon>
        <taxon>Metazoa</taxon>
        <taxon>Ecdysozoa</taxon>
        <taxon>Arthropoda</taxon>
        <taxon>Hexapoda</taxon>
        <taxon>Insecta</taxon>
        <taxon>Pterygota</taxon>
        <taxon>Neoptera</taxon>
        <taxon>Endopterygota</taxon>
        <taxon>Lepidoptera</taxon>
        <taxon>Glossata</taxon>
        <taxon>Ditrysia</taxon>
        <taxon>Tineoidea</taxon>
        <taxon>Psychidae</taxon>
        <taxon>Oiketicinae</taxon>
        <taxon>Eumeta</taxon>
    </lineage>
</organism>